<evidence type="ECO:0000313" key="2">
    <source>
        <dbReference type="EMBL" id="CAK0907752.1"/>
    </source>
</evidence>
<accession>A0ABN9Y966</accession>
<keyword evidence="3" id="KW-1185">Reference proteome</keyword>
<feature type="compositionally biased region" description="Acidic residues" evidence="1">
    <location>
        <begin position="132"/>
        <end position="145"/>
    </location>
</feature>
<dbReference type="EMBL" id="CAUYUJ010021915">
    <property type="protein sequence ID" value="CAK0907752.1"/>
    <property type="molecule type" value="Genomic_DNA"/>
</dbReference>
<feature type="region of interest" description="Disordered" evidence="1">
    <location>
        <begin position="132"/>
        <end position="168"/>
    </location>
</feature>
<gene>
    <name evidence="2" type="ORF">PCOR1329_LOCUS82670</name>
</gene>
<dbReference type="Gene3D" id="3.30.300.320">
    <property type="match status" value="1"/>
</dbReference>
<proteinExistence type="predicted"/>
<evidence type="ECO:0000256" key="1">
    <source>
        <dbReference type="SAM" id="MobiDB-lite"/>
    </source>
</evidence>
<dbReference type="Proteomes" id="UP001189429">
    <property type="component" value="Unassembled WGS sequence"/>
</dbReference>
<organism evidence="2 3">
    <name type="scientific">Prorocentrum cordatum</name>
    <dbReference type="NCBI Taxonomy" id="2364126"/>
    <lineage>
        <taxon>Eukaryota</taxon>
        <taxon>Sar</taxon>
        <taxon>Alveolata</taxon>
        <taxon>Dinophyceae</taxon>
        <taxon>Prorocentrales</taxon>
        <taxon>Prorocentraceae</taxon>
        <taxon>Prorocentrum</taxon>
    </lineage>
</organism>
<feature type="compositionally biased region" description="Acidic residues" evidence="1">
    <location>
        <begin position="158"/>
        <end position="168"/>
    </location>
</feature>
<name>A0ABN9Y966_9DINO</name>
<protein>
    <submittedName>
        <fullName evidence="2">Uncharacterized protein</fullName>
    </submittedName>
</protein>
<reference evidence="2" key="1">
    <citation type="submission" date="2023-10" db="EMBL/GenBank/DDBJ databases">
        <authorList>
            <person name="Chen Y."/>
            <person name="Shah S."/>
            <person name="Dougan E. K."/>
            <person name="Thang M."/>
            <person name="Chan C."/>
        </authorList>
    </citation>
    <scope>NUCLEOTIDE SEQUENCE [LARGE SCALE GENOMIC DNA]</scope>
</reference>
<evidence type="ECO:0000313" key="3">
    <source>
        <dbReference type="Proteomes" id="UP001189429"/>
    </source>
</evidence>
<comment type="caution">
    <text evidence="2">The sequence shown here is derived from an EMBL/GenBank/DDBJ whole genome shotgun (WGS) entry which is preliminary data.</text>
</comment>
<sequence>MMECDDYNDVFGIFGMGTDDCSGVDGWGWCSASGIVWCCETCSSEATTCADGCYNGWPGDGYCDSACNDSECIYDGDDFDATAEPEPEPEPEMWWTTTDKELCVDCCCNGWLGDGYCDSACYNWEWNSDGGDCDATPDQEPEPEPEMWSTTTGKEPNVCEDDDADLVV</sequence>